<keyword evidence="2" id="KW-0378">Hydrolase</keyword>
<dbReference type="GO" id="GO:0000175">
    <property type="term" value="F:3'-5'-RNA exonuclease activity"/>
    <property type="evidence" value="ECO:0007669"/>
    <property type="project" value="InterPro"/>
</dbReference>
<dbReference type="OrthoDB" id="448399at2759"/>
<dbReference type="STRING" id="400727.A0A2T7NNB3"/>
<dbReference type="SUPFAM" id="SSF53098">
    <property type="entry name" value="Ribonuclease H-like"/>
    <property type="match status" value="1"/>
</dbReference>
<dbReference type="InterPro" id="IPR047201">
    <property type="entry name" value="ERI-1_3'hExo-like"/>
</dbReference>
<dbReference type="EMBL" id="PZQS01000010">
    <property type="protein sequence ID" value="PVD22660.1"/>
    <property type="molecule type" value="Genomic_DNA"/>
</dbReference>
<keyword evidence="3" id="KW-0269">Exonuclease</keyword>
<dbReference type="Gene3D" id="3.30.420.10">
    <property type="entry name" value="Ribonuclease H-like superfamily/Ribonuclease H"/>
    <property type="match status" value="1"/>
</dbReference>
<evidence type="ECO:0000256" key="2">
    <source>
        <dbReference type="ARBA" id="ARBA00022801"/>
    </source>
</evidence>
<comment type="caution">
    <text evidence="5">The sequence shown here is derived from an EMBL/GenBank/DDBJ whole genome shotgun (WGS) entry which is preliminary data.</text>
</comment>
<name>A0A2T7NNB3_POMCA</name>
<evidence type="ECO:0000313" key="6">
    <source>
        <dbReference type="Proteomes" id="UP000245119"/>
    </source>
</evidence>
<dbReference type="PANTHER" id="PTHR23044:SF61">
    <property type="entry name" value="3'-5' EXORIBONUCLEASE 1-RELATED"/>
    <property type="match status" value="1"/>
</dbReference>
<sequence length="214" mass="24878">MSKIARIATSHRGVASVRNQNFDYFLVLDFEATCDRDRKLVPQEIIEFPVLKFNCRTLDVESEFHQYVQPRIYNQLTPFCIELTGIVQDMVENQPNIEETLEKFDEWMKKELLDPGARFSFVTCGDWDLKTMLPSQCQYFKITPRPYFNRWINIKKGFADVTGVFPKGLQPMLQELKIKQIGRHHSGIDDCRNIAAILKSLLEKGYIFSTTGTL</sequence>
<dbReference type="InterPro" id="IPR013520">
    <property type="entry name" value="Ribonucl_H"/>
</dbReference>
<dbReference type="Proteomes" id="UP000245119">
    <property type="component" value="Linkage Group LG10"/>
</dbReference>
<dbReference type="PANTHER" id="PTHR23044">
    <property type="entry name" value="3'-5' EXONUCLEASE ERI1-RELATED"/>
    <property type="match status" value="1"/>
</dbReference>
<keyword evidence="1" id="KW-0540">Nuclease</keyword>
<dbReference type="InterPro" id="IPR051274">
    <property type="entry name" value="3-5_Exoribonuclease"/>
</dbReference>
<evidence type="ECO:0000256" key="3">
    <source>
        <dbReference type="ARBA" id="ARBA00022839"/>
    </source>
</evidence>
<evidence type="ECO:0000313" key="5">
    <source>
        <dbReference type="EMBL" id="PVD22660.1"/>
    </source>
</evidence>
<reference evidence="5 6" key="1">
    <citation type="submission" date="2018-04" db="EMBL/GenBank/DDBJ databases">
        <title>The genome of golden apple snail Pomacea canaliculata provides insight into stress tolerance and invasive adaptation.</title>
        <authorList>
            <person name="Liu C."/>
            <person name="Liu B."/>
            <person name="Ren Y."/>
            <person name="Zhang Y."/>
            <person name="Wang H."/>
            <person name="Li S."/>
            <person name="Jiang F."/>
            <person name="Yin L."/>
            <person name="Zhang G."/>
            <person name="Qian W."/>
            <person name="Fan W."/>
        </authorList>
    </citation>
    <scope>NUCLEOTIDE SEQUENCE [LARGE SCALE GENOMIC DNA]</scope>
    <source>
        <strain evidence="5">SZHN2017</strain>
        <tissue evidence="5">Muscle</tissue>
    </source>
</reference>
<dbReference type="Pfam" id="PF00929">
    <property type="entry name" value="RNase_T"/>
    <property type="match status" value="1"/>
</dbReference>
<dbReference type="CDD" id="cd06133">
    <property type="entry name" value="ERI-1_3'hExo_like"/>
    <property type="match status" value="1"/>
</dbReference>
<dbReference type="SMART" id="SM00479">
    <property type="entry name" value="EXOIII"/>
    <property type="match status" value="1"/>
</dbReference>
<evidence type="ECO:0000259" key="4">
    <source>
        <dbReference type="SMART" id="SM00479"/>
    </source>
</evidence>
<evidence type="ECO:0000256" key="1">
    <source>
        <dbReference type="ARBA" id="ARBA00022722"/>
    </source>
</evidence>
<dbReference type="GO" id="GO:0003676">
    <property type="term" value="F:nucleic acid binding"/>
    <property type="evidence" value="ECO:0007669"/>
    <property type="project" value="InterPro"/>
</dbReference>
<gene>
    <name evidence="5" type="ORF">C0Q70_15915</name>
</gene>
<dbReference type="InterPro" id="IPR036397">
    <property type="entry name" value="RNaseH_sf"/>
</dbReference>
<dbReference type="AlphaFoldDB" id="A0A2T7NNB3"/>
<dbReference type="InterPro" id="IPR012337">
    <property type="entry name" value="RNaseH-like_sf"/>
</dbReference>
<proteinExistence type="predicted"/>
<organism evidence="5 6">
    <name type="scientific">Pomacea canaliculata</name>
    <name type="common">Golden apple snail</name>
    <dbReference type="NCBI Taxonomy" id="400727"/>
    <lineage>
        <taxon>Eukaryota</taxon>
        <taxon>Metazoa</taxon>
        <taxon>Spiralia</taxon>
        <taxon>Lophotrochozoa</taxon>
        <taxon>Mollusca</taxon>
        <taxon>Gastropoda</taxon>
        <taxon>Caenogastropoda</taxon>
        <taxon>Architaenioglossa</taxon>
        <taxon>Ampullarioidea</taxon>
        <taxon>Ampullariidae</taxon>
        <taxon>Pomacea</taxon>
    </lineage>
</organism>
<feature type="domain" description="Exonuclease" evidence="4">
    <location>
        <begin position="24"/>
        <end position="207"/>
    </location>
</feature>
<keyword evidence="6" id="KW-1185">Reference proteome</keyword>
<accession>A0A2T7NNB3</accession>
<protein>
    <recommendedName>
        <fullName evidence="4">Exonuclease domain-containing protein</fullName>
    </recommendedName>
</protein>